<evidence type="ECO:0000256" key="1">
    <source>
        <dbReference type="SAM" id="MobiDB-lite"/>
    </source>
</evidence>
<evidence type="ECO:0000259" key="3">
    <source>
        <dbReference type="Pfam" id="PF00078"/>
    </source>
</evidence>
<dbReference type="EMBL" id="JAUUTY010000005">
    <property type="protein sequence ID" value="KAK1630640.1"/>
    <property type="molecule type" value="Genomic_DNA"/>
</dbReference>
<feature type="domain" description="Retrotransposon gag" evidence="4">
    <location>
        <begin position="109"/>
        <end position="199"/>
    </location>
</feature>
<dbReference type="PANTHER" id="PTHR33223:SF11">
    <property type="entry name" value="ELEMENT PROTEIN, PUTATIVE-RELATED"/>
    <property type="match status" value="1"/>
</dbReference>
<gene>
    <name evidence="5" type="ORF">QYE76_004955</name>
</gene>
<keyword evidence="2" id="KW-0812">Transmembrane</keyword>
<evidence type="ECO:0000259" key="4">
    <source>
        <dbReference type="Pfam" id="PF03732"/>
    </source>
</evidence>
<feature type="compositionally biased region" description="Basic and acidic residues" evidence="1">
    <location>
        <begin position="25"/>
        <end position="34"/>
    </location>
</feature>
<dbReference type="Pfam" id="PF03732">
    <property type="entry name" value="Retrotrans_gag"/>
    <property type="match status" value="1"/>
</dbReference>
<dbReference type="InterPro" id="IPR000477">
    <property type="entry name" value="RT_dom"/>
</dbReference>
<reference evidence="5" key="1">
    <citation type="submission" date="2023-07" db="EMBL/GenBank/DDBJ databases">
        <title>A chromosome-level genome assembly of Lolium multiflorum.</title>
        <authorList>
            <person name="Chen Y."/>
            <person name="Copetti D."/>
            <person name="Kolliker R."/>
            <person name="Studer B."/>
        </authorList>
    </citation>
    <scope>NUCLEOTIDE SEQUENCE</scope>
    <source>
        <strain evidence="5">02402/16</strain>
        <tissue evidence="5">Leaf</tissue>
    </source>
</reference>
<feature type="compositionally biased region" description="Basic and acidic residues" evidence="1">
    <location>
        <begin position="43"/>
        <end position="52"/>
    </location>
</feature>
<organism evidence="5 6">
    <name type="scientific">Lolium multiflorum</name>
    <name type="common">Italian ryegrass</name>
    <name type="synonym">Lolium perenne subsp. multiflorum</name>
    <dbReference type="NCBI Taxonomy" id="4521"/>
    <lineage>
        <taxon>Eukaryota</taxon>
        <taxon>Viridiplantae</taxon>
        <taxon>Streptophyta</taxon>
        <taxon>Embryophyta</taxon>
        <taxon>Tracheophyta</taxon>
        <taxon>Spermatophyta</taxon>
        <taxon>Magnoliopsida</taxon>
        <taxon>Liliopsida</taxon>
        <taxon>Poales</taxon>
        <taxon>Poaceae</taxon>
        <taxon>BOP clade</taxon>
        <taxon>Pooideae</taxon>
        <taxon>Poodae</taxon>
        <taxon>Poeae</taxon>
        <taxon>Poeae Chloroplast Group 2 (Poeae type)</taxon>
        <taxon>Loliodinae</taxon>
        <taxon>Loliinae</taxon>
        <taxon>Lolium</taxon>
    </lineage>
</organism>
<sequence>MAWPRHPMLGAHDPFASFSSRTLRPENLSHEGSSRRVTAALRGGEHQREKSSRRAGIRRGNSLPEGEIDAIAIVIERDIISIIIIIISTIYTAITTAAPRISMNEVRKKLFTISLSGKAAHWYKLLKNGDSIDWEDIVPLFYSKFYPPSEIHKDRNRIYNFWPHDGESIAQAWGRLKSLMLKCPIHELPGNVIIDNFYARLSFQDKTLLDTSCSGSFTRKNEEFKRDLLDRIQENTEGWENDKDRESGIIYDYKCIEAFMDTDKFRNMSATYGLDSQVVANLYKAFASYYELPKKNFDKYHEPYKDKVDSSVNKCVVVETVDNVIPEAYIEKTPFPAKMKEYSVISSAVNKSEKKPKEPEEQIKIEPAVAIVKDLVTENVEDGHIIFCEDASNIVSHPNKSKQVSVPMLSVRIGDHCYYGLCDIGASVSAIPYELYTEIMHEIGSCELEDIDVVIHLANRETISPIGIVRDVEVLCEVFMDDFSVYGNSFDNCLRNLDKVLQRCEETNLVLNWEKCHFMVNEGIVLGHKISERGIEVDRAKVEAIEKMPYPRDVKDRKGADNPVADNLSRLENIAYDPVPVNDSFPNEQLAVIKVSSRESPWICFGSRSIMSSSGTQKDSFFEDVVNPYMNELKMHPKELQLVDGELQIKDVQGPKGEGSLEDRMEKLEQEVFNYKKMAEREVDIFHKIVSELIDGHKKETAKLWDDIFSLHDTTNKLQAQLYDVHNQNCEYENRFKRISHAASFRFPETKMSFVDGGPLPWKSDDDKDSPSSPKE</sequence>
<feature type="compositionally biased region" description="Basic and acidic residues" evidence="1">
    <location>
        <begin position="763"/>
        <end position="776"/>
    </location>
</feature>
<keyword evidence="2" id="KW-0472">Membrane</keyword>
<dbReference type="InterPro" id="IPR043128">
    <property type="entry name" value="Rev_trsase/Diguanyl_cyclase"/>
</dbReference>
<evidence type="ECO:0008006" key="7">
    <source>
        <dbReference type="Google" id="ProtNLM"/>
    </source>
</evidence>
<accession>A0AAD8RT37</accession>
<feature type="region of interest" description="Disordered" evidence="1">
    <location>
        <begin position="25"/>
        <end position="59"/>
    </location>
</feature>
<dbReference type="SUPFAM" id="SSF56672">
    <property type="entry name" value="DNA/RNA polymerases"/>
    <property type="match status" value="1"/>
</dbReference>
<comment type="caution">
    <text evidence="5">The sequence shown here is derived from an EMBL/GenBank/DDBJ whole genome shotgun (WGS) entry which is preliminary data.</text>
</comment>
<dbReference type="Gene3D" id="3.30.70.270">
    <property type="match status" value="1"/>
</dbReference>
<dbReference type="InterPro" id="IPR005162">
    <property type="entry name" value="Retrotrans_gag_dom"/>
</dbReference>
<dbReference type="Pfam" id="PF00078">
    <property type="entry name" value="RVT_1"/>
    <property type="match status" value="1"/>
</dbReference>
<evidence type="ECO:0000313" key="6">
    <source>
        <dbReference type="Proteomes" id="UP001231189"/>
    </source>
</evidence>
<dbReference type="Proteomes" id="UP001231189">
    <property type="component" value="Unassembled WGS sequence"/>
</dbReference>
<feature type="transmembrane region" description="Helical" evidence="2">
    <location>
        <begin position="79"/>
        <end position="98"/>
    </location>
</feature>
<dbReference type="AlphaFoldDB" id="A0AAD8RT37"/>
<dbReference type="PANTHER" id="PTHR33223">
    <property type="entry name" value="CCHC-TYPE DOMAIN-CONTAINING PROTEIN"/>
    <property type="match status" value="1"/>
</dbReference>
<name>A0AAD8RT37_LOLMU</name>
<evidence type="ECO:0000313" key="5">
    <source>
        <dbReference type="EMBL" id="KAK1630640.1"/>
    </source>
</evidence>
<evidence type="ECO:0000256" key="2">
    <source>
        <dbReference type="SAM" id="Phobius"/>
    </source>
</evidence>
<keyword evidence="6" id="KW-1185">Reference proteome</keyword>
<keyword evidence="2" id="KW-1133">Transmembrane helix</keyword>
<dbReference type="InterPro" id="IPR043502">
    <property type="entry name" value="DNA/RNA_pol_sf"/>
</dbReference>
<feature type="region of interest" description="Disordered" evidence="1">
    <location>
        <begin position="754"/>
        <end position="776"/>
    </location>
</feature>
<proteinExistence type="predicted"/>
<protein>
    <recommendedName>
        <fullName evidence="7">Reverse transcriptase domain-containing protein</fullName>
    </recommendedName>
</protein>
<feature type="domain" description="Reverse transcriptase" evidence="3">
    <location>
        <begin position="473"/>
        <end position="530"/>
    </location>
</feature>